<reference evidence="1" key="1">
    <citation type="submission" date="2022-07" db="EMBL/GenBank/DDBJ databases">
        <title>Tahibacter sp., a new gammaproteobacterium isolated from the silt sample collected at pig farm.</title>
        <authorList>
            <person name="Chen H."/>
        </authorList>
    </citation>
    <scope>NUCLEOTIDE SEQUENCE</scope>
    <source>
        <strain evidence="1">P2K</strain>
    </source>
</reference>
<protein>
    <submittedName>
        <fullName evidence="1">Uncharacterized protein</fullName>
    </submittedName>
</protein>
<dbReference type="RefSeq" id="WP_255911616.1">
    <property type="nucleotide sequence ID" value="NZ_JANFQO010000003.1"/>
</dbReference>
<organism evidence="1 2">
    <name type="scientific">Tahibacter harae</name>
    <dbReference type="NCBI Taxonomy" id="2963937"/>
    <lineage>
        <taxon>Bacteria</taxon>
        <taxon>Pseudomonadati</taxon>
        <taxon>Pseudomonadota</taxon>
        <taxon>Gammaproteobacteria</taxon>
        <taxon>Lysobacterales</taxon>
        <taxon>Rhodanobacteraceae</taxon>
        <taxon>Tahibacter</taxon>
    </lineage>
</organism>
<evidence type="ECO:0000313" key="1">
    <source>
        <dbReference type="EMBL" id="MCQ4163917.1"/>
    </source>
</evidence>
<proteinExistence type="predicted"/>
<evidence type="ECO:0000313" key="2">
    <source>
        <dbReference type="Proteomes" id="UP001165498"/>
    </source>
</evidence>
<name>A0ABT1QN91_9GAMM</name>
<gene>
    <name evidence="1" type="ORF">NM961_04255</name>
</gene>
<comment type="caution">
    <text evidence="1">The sequence shown here is derived from an EMBL/GenBank/DDBJ whole genome shotgun (WGS) entry which is preliminary data.</text>
</comment>
<keyword evidence="2" id="KW-1185">Reference proteome</keyword>
<dbReference type="EMBL" id="JANFQO010000003">
    <property type="protein sequence ID" value="MCQ4163917.1"/>
    <property type="molecule type" value="Genomic_DNA"/>
</dbReference>
<sequence length="162" mass="16927">MQSSLRVFDVVRFGLGMARTTAKMASGPAAGCHAMHAITFIIDRDSVCAGDDTEPHQATVSLPATVTLPDLIAAARRACPLASIAGGQATWLIDIGSPARCIGVIAQQWSVPQLLAMESSVAALCGDGPCMLHFRYWGQSDPQAVVDALRAGRPIPERAATG</sequence>
<accession>A0ABT1QN91</accession>
<dbReference type="Proteomes" id="UP001165498">
    <property type="component" value="Unassembled WGS sequence"/>
</dbReference>